<evidence type="ECO:0000313" key="5">
    <source>
        <dbReference type="Proteomes" id="UP000193404"/>
    </source>
</evidence>
<gene>
    <name evidence="4" type="ORF">B6F84_05375</name>
</gene>
<proteinExistence type="predicted"/>
<dbReference type="OrthoDB" id="8522at2157"/>
<evidence type="ECO:0000313" key="4">
    <source>
        <dbReference type="EMBL" id="ARM75517.1"/>
    </source>
</evidence>
<dbReference type="KEGG" id="aman:B6F84_05375"/>
<sequence length="157" mass="18332">MQEELKNIMRRYPLGVSIVTTKWKDLLVGLTVNTFNSLSLDPTLIVFFADKTKSNDIPFKESKNFLINFTDNIDVLNIFATKPFKERFNMVKYSEDDEGLPILNDSYAYIKATLYNAIDIGDHSVITGKVKNIKILREQFDPIVYYNRKYYRINNNL</sequence>
<dbReference type="STRING" id="282676.B6F84_05375"/>
<evidence type="ECO:0000256" key="2">
    <source>
        <dbReference type="ARBA" id="ARBA00023002"/>
    </source>
</evidence>
<dbReference type="InterPro" id="IPR050268">
    <property type="entry name" value="NADH-dep_flavin_reductase"/>
</dbReference>
<dbReference type="InterPro" id="IPR012349">
    <property type="entry name" value="Split_barrel_FMN-bd"/>
</dbReference>
<dbReference type="Proteomes" id="UP000193404">
    <property type="component" value="Chromosome"/>
</dbReference>
<protein>
    <submittedName>
        <fullName evidence="4">Flavin reductase</fullName>
    </submittedName>
</protein>
<dbReference type="EMBL" id="CP020477">
    <property type="protein sequence ID" value="ARM75517.1"/>
    <property type="molecule type" value="Genomic_DNA"/>
</dbReference>
<evidence type="ECO:0000256" key="1">
    <source>
        <dbReference type="ARBA" id="ARBA00001917"/>
    </source>
</evidence>
<dbReference type="RefSeq" id="WP_148691287.1">
    <property type="nucleotide sequence ID" value="NZ_CP020477.1"/>
</dbReference>
<dbReference type="GO" id="GO:0010181">
    <property type="term" value="F:FMN binding"/>
    <property type="evidence" value="ECO:0007669"/>
    <property type="project" value="InterPro"/>
</dbReference>
<dbReference type="PANTHER" id="PTHR30466:SF1">
    <property type="entry name" value="FMN REDUCTASE (NADH) RUTF"/>
    <property type="match status" value="1"/>
</dbReference>
<accession>A0A1W6JZ40</accession>
<comment type="cofactor">
    <cofactor evidence="1">
        <name>FMN</name>
        <dbReference type="ChEBI" id="CHEBI:58210"/>
    </cofactor>
</comment>
<name>A0A1W6JZ40_9CREN</name>
<dbReference type="SUPFAM" id="SSF50475">
    <property type="entry name" value="FMN-binding split barrel"/>
    <property type="match status" value="1"/>
</dbReference>
<evidence type="ECO:0000259" key="3">
    <source>
        <dbReference type="SMART" id="SM00903"/>
    </source>
</evidence>
<dbReference type="InterPro" id="IPR002563">
    <property type="entry name" value="Flavin_Rdtase-like_dom"/>
</dbReference>
<keyword evidence="5" id="KW-1185">Reference proteome</keyword>
<dbReference type="Pfam" id="PF01613">
    <property type="entry name" value="Flavin_Reduct"/>
    <property type="match status" value="1"/>
</dbReference>
<keyword evidence="2" id="KW-0560">Oxidoreductase</keyword>
<organism evidence="4 5">
    <name type="scientific">Acidianus manzaensis</name>
    <dbReference type="NCBI Taxonomy" id="282676"/>
    <lineage>
        <taxon>Archaea</taxon>
        <taxon>Thermoproteota</taxon>
        <taxon>Thermoprotei</taxon>
        <taxon>Sulfolobales</taxon>
        <taxon>Sulfolobaceae</taxon>
        <taxon>Acidianus</taxon>
    </lineage>
</organism>
<dbReference type="GO" id="GO:0042602">
    <property type="term" value="F:riboflavin reductase (NADPH) activity"/>
    <property type="evidence" value="ECO:0007669"/>
    <property type="project" value="TreeGrafter"/>
</dbReference>
<dbReference type="GeneID" id="41590329"/>
<dbReference type="AlphaFoldDB" id="A0A1W6JZ40"/>
<dbReference type="SMART" id="SM00903">
    <property type="entry name" value="Flavin_Reduct"/>
    <property type="match status" value="1"/>
</dbReference>
<dbReference type="Gene3D" id="2.30.110.10">
    <property type="entry name" value="Electron Transport, Fmn-binding Protein, Chain A"/>
    <property type="match status" value="1"/>
</dbReference>
<feature type="domain" description="Flavin reductase like" evidence="3">
    <location>
        <begin position="9"/>
        <end position="152"/>
    </location>
</feature>
<dbReference type="PANTHER" id="PTHR30466">
    <property type="entry name" value="FLAVIN REDUCTASE"/>
    <property type="match status" value="1"/>
</dbReference>
<reference evidence="4 5" key="1">
    <citation type="submission" date="2017-03" db="EMBL/GenBank/DDBJ databases">
        <title>Sulfur activation and transportation mechanism of thermophilic Archaea Acidianus manzaensis YN-25.</title>
        <authorList>
            <person name="Ma Y."/>
            <person name="Yang Y."/>
            <person name="Xia J."/>
        </authorList>
    </citation>
    <scope>NUCLEOTIDE SEQUENCE [LARGE SCALE GENOMIC DNA]</scope>
    <source>
        <strain evidence="4 5">YN-25</strain>
    </source>
</reference>